<organism evidence="2 3">
    <name type="scientific">Streptomyces lunalinharesii</name>
    <dbReference type="NCBI Taxonomy" id="333384"/>
    <lineage>
        <taxon>Bacteria</taxon>
        <taxon>Bacillati</taxon>
        <taxon>Actinomycetota</taxon>
        <taxon>Actinomycetes</taxon>
        <taxon>Kitasatosporales</taxon>
        <taxon>Streptomycetaceae</taxon>
        <taxon>Streptomyces</taxon>
    </lineage>
</organism>
<feature type="chain" id="PRO_5046256033" description="Proteinase inhibitor I42 chagasin domain-containing protein" evidence="1">
    <location>
        <begin position="25"/>
        <end position="138"/>
    </location>
</feature>
<dbReference type="PROSITE" id="PS51257">
    <property type="entry name" value="PROKAR_LIPOPROTEIN"/>
    <property type="match status" value="1"/>
</dbReference>
<dbReference type="RefSeq" id="WP_344574448.1">
    <property type="nucleotide sequence ID" value="NZ_BAAARK010000004.1"/>
</dbReference>
<evidence type="ECO:0008006" key="4">
    <source>
        <dbReference type="Google" id="ProtNLM"/>
    </source>
</evidence>
<keyword evidence="3" id="KW-1185">Reference proteome</keyword>
<name>A0ABN3RI31_9ACTN</name>
<dbReference type="Proteomes" id="UP001500994">
    <property type="component" value="Unassembled WGS sequence"/>
</dbReference>
<comment type="caution">
    <text evidence="2">The sequence shown here is derived from an EMBL/GenBank/DDBJ whole genome shotgun (WGS) entry which is preliminary data.</text>
</comment>
<proteinExistence type="predicted"/>
<gene>
    <name evidence="2" type="ORF">GCM10009864_17560</name>
</gene>
<keyword evidence="1" id="KW-0732">Signal</keyword>
<evidence type="ECO:0000256" key="1">
    <source>
        <dbReference type="SAM" id="SignalP"/>
    </source>
</evidence>
<evidence type="ECO:0000313" key="3">
    <source>
        <dbReference type="Proteomes" id="UP001500994"/>
    </source>
</evidence>
<dbReference type="EMBL" id="BAAARK010000004">
    <property type="protein sequence ID" value="GAA2653275.1"/>
    <property type="molecule type" value="Genomic_DNA"/>
</dbReference>
<evidence type="ECO:0000313" key="2">
    <source>
        <dbReference type="EMBL" id="GAA2653275.1"/>
    </source>
</evidence>
<sequence>MKEMRQLTAVCVAVAVLSAGTACATAQATPVPTAHRIELTDRDAGRAVTVHPGDAVEVRLTGVRDRGTTFAWSAPAAEDPAVLRRSALGRTPTGGVTARFTAGGPGGTALTARRSCRAASGSRCPHVVVAWRVTVTVR</sequence>
<protein>
    <recommendedName>
        <fullName evidence="4">Proteinase inhibitor I42 chagasin domain-containing protein</fullName>
    </recommendedName>
</protein>
<feature type="signal peptide" evidence="1">
    <location>
        <begin position="1"/>
        <end position="24"/>
    </location>
</feature>
<reference evidence="2 3" key="1">
    <citation type="journal article" date="2019" name="Int. J. Syst. Evol. Microbiol.">
        <title>The Global Catalogue of Microorganisms (GCM) 10K type strain sequencing project: providing services to taxonomists for standard genome sequencing and annotation.</title>
        <authorList>
            <consortium name="The Broad Institute Genomics Platform"/>
            <consortium name="The Broad Institute Genome Sequencing Center for Infectious Disease"/>
            <person name="Wu L."/>
            <person name="Ma J."/>
        </authorList>
    </citation>
    <scope>NUCLEOTIDE SEQUENCE [LARGE SCALE GENOMIC DNA]</scope>
    <source>
        <strain evidence="2 3">JCM 16374</strain>
    </source>
</reference>
<accession>A0ABN3RI31</accession>